<comment type="catalytic activity">
    <reaction evidence="1">
        <text>ATP + protein L-histidine = ADP + protein N-phospho-L-histidine.</text>
        <dbReference type="EC" id="2.7.13.3"/>
    </reaction>
</comment>
<dbReference type="OrthoDB" id="9809348at2"/>
<dbReference type="PROSITE" id="PS50109">
    <property type="entry name" value="HIS_KIN"/>
    <property type="match status" value="1"/>
</dbReference>
<dbReference type="InterPro" id="IPR004358">
    <property type="entry name" value="Sig_transdc_His_kin-like_C"/>
</dbReference>
<evidence type="ECO:0000313" key="6">
    <source>
        <dbReference type="EMBL" id="TCS76429.1"/>
    </source>
</evidence>
<dbReference type="SUPFAM" id="SSF55874">
    <property type="entry name" value="ATPase domain of HSP90 chaperone/DNA topoisomerase II/histidine kinase"/>
    <property type="match status" value="1"/>
</dbReference>
<gene>
    <name evidence="6" type="ORF">EDD59_12445</name>
</gene>
<dbReference type="GO" id="GO:0000155">
    <property type="term" value="F:phosphorelay sensor kinase activity"/>
    <property type="evidence" value="ECO:0007669"/>
    <property type="project" value="InterPro"/>
</dbReference>
<dbReference type="InterPro" id="IPR003594">
    <property type="entry name" value="HATPase_dom"/>
</dbReference>
<proteinExistence type="predicted"/>
<dbReference type="GO" id="GO:0016020">
    <property type="term" value="C:membrane"/>
    <property type="evidence" value="ECO:0007669"/>
    <property type="project" value="InterPro"/>
</dbReference>
<dbReference type="Pfam" id="PF06580">
    <property type="entry name" value="His_kinase"/>
    <property type="match status" value="1"/>
</dbReference>
<dbReference type="InterPro" id="IPR036890">
    <property type="entry name" value="HATPase_C_sf"/>
</dbReference>
<reference evidence="6 7" key="1">
    <citation type="submission" date="2019-03" db="EMBL/GenBank/DDBJ databases">
        <title>Genomic Encyclopedia of Type Strains, Phase IV (KMG-IV): sequencing the most valuable type-strain genomes for metagenomic binning, comparative biology and taxonomic classification.</title>
        <authorList>
            <person name="Goeker M."/>
        </authorList>
    </citation>
    <scope>NUCLEOTIDE SEQUENCE [LARGE SCALE GENOMIC DNA]</scope>
    <source>
        <strain evidence="6 7">DSM 29489</strain>
    </source>
</reference>
<accession>A0A4R3K2E5</accession>
<keyword evidence="3 6" id="KW-0418">Kinase</keyword>
<dbReference type="PANTHER" id="PTHR34220:SF7">
    <property type="entry name" value="SENSOR HISTIDINE KINASE YPDA"/>
    <property type="match status" value="1"/>
</dbReference>
<dbReference type="Pfam" id="PF02518">
    <property type="entry name" value="HATPase_c"/>
    <property type="match status" value="1"/>
</dbReference>
<dbReference type="PRINTS" id="PR00344">
    <property type="entry name" value="BCTRLSENSOR"/>
</dbReference>
<evidence type="ECO:0000256" key="4">
    <source>
        <dbReference type="ARBA" id="ARBA00023012"/>
    </source>
</evidence>
<dbReference type="Proteomes" id="UP000295726">
    <property type="component" value="Unassembled WGS sequence"/>
</dbReference>
<sequence length="257" mass="29744">MKKIRIMTQDQLDQIIKQEVENYSKKRHEDYELTLLSKQIEMATLQGQINPHFLYNVLECIRGQALLCDVPQIADTAEALSKFFRYSINIKRDIVTIKEELENIRNYIKIQQFRFSNRFSLDLIYDQTDIDILFGQIPKLSLQPIIENAIEHGFAQRSSDNCICIEILHTKKHLNIRISDNGCGMNQEKLNKLKETIYAAEMPAQGKSSSNNGIALYNVNRRIQLYFGQEYGLSVSSIENLGTDFEIYIPLKLDMLG</sequence>
<name>A0A4R3K2E5_9FIRM</name>
<evidence type="ECO:0000259" key="5">
    <source>
        <dbReference type="PROSITE" id="PS50109"/>
    </source>
</evidence>
<keyword evidence="4" id="KW-0902">Two-component regulatory system</keyword>
<organism evidence="6 7">
    <name type="scientific">Muricomes intestini</name>
    <dbReference type="NCBI Taxonomy" id="1796634"/>
    <lineage>
        <taxon>Bacteria</taxon>
        <taxon>Bacillati</taxon>
        <taxon>Bacillota</taxon>
        <taxon>Clostridia</taxon>
        <taxon>Lachnospirales</taxon>
        <taxon>Lachnospiraceae</taxon>
        <taxon>Muricomes</taxon>
    </lineage>
</organism>
<dbReference type="InterPro" id="IPR010559">
    <property type="entry name" value="Sig_transdc_His_kin_internal"/>
</dbReference>
<dbReference type="InterPro" id="IPR050640">
    <property type="entry name" value="Bact_2-comp_sensor_kinase"/>
</dbReference>
<keyword evidence="3 6" id="KW-0808">Transferase</keyword>
<dbReference type="PANTHER" id="PTHR34220">
    <property type="entry name" value="SENSOR HISTIDINE KINASE YPDA"/>
    <property type="match status" value="1"/>
</dbReference>
<dbReference type="RefSeq" id="WP_132382953.1">
    <property type="nucleotide sequence ID" value="NZ_SLZZ01000024.1"/>
</dbReference>
<dbReference type="InterPro" id="IPR005467">
    <property type="entry name" value="His_kinase_dom"/>
</dbReference>
<keyword evidence="7" id="KW-1185">Reference proteome</keyword>
<evidence type="ECO:0000256" key="2">
    <source>
        <dbReference type="ARBA" id="ARBA00012438"/>
    </source>
</evidence>
<protein>
    <recommendedName>
        <fullName evidence="2">histidine kinase</fullName>
        <ecNumber evidence="2">2.7.13.3</ecNumber>
    </recommendedName>
</protein>
<dbReference type="EMBL" id="SLZZ01000024">
    <property type="protein sequence ID" value="TCS76429.1"/>
    <property type="molecule type" value="Genomic_DNA"/>
</dbReference>
<evidence type="ECO:0000256" key="1">
    <source>
        <dbReference type="ARBA" id="ARBA00000085"/>
    </source>
</evidence>
<dbReference type="EC" id="2.7.13.3" evidence="2"/>
<comment type="caution">
    <text evidence="6">The sequence shown here is derived from an EMBL/GenBank/DDBJ whole genome shotgun (WGS) entry which is preliminary data.</text>
</comment>
<dbReference type="SMART" id="SM00387">
    <property type="entry name" value="HATPase_c"/>
    <property type="match status" value="1"/>
</dbReference>
<dbReference type="Gene3D" id="3.30.565.10">
    <property type="entry name" value="Histidine kinase-like ATPase, C-terminal domain"/>
    <property type="match status" value="1"/>
</dbReference>
<evidence type="ECO:0000313" key="7">
    <source>
        <dbReference type="Proteomes" id="UP000295726"/>
    </source>
</evidence>
<evidence type="ECO:0000256" key="3">
    <source>
        <dbReference type="ARBA" id="ARBA00022777"/>
    </source>
</evidence>
<feature type="domain" description="Histidine kinase" evidence="5">
    <location>
        <begin position="142"/>
        <end position="253"/>
    </location>
</feature>
<dbReference type="AlphaFoldDB" id="A0A4R3K2E5"/>